<evidence type="ECO:0000313" key="3">
    <source>
        <dbReference type="EMBL" id="TKR60923.1"/>
    </source>
</evidence>
<proteinExistence type="predicted"/>
<reference evidence="3 4" key="2">
    <citation type="journal article" date="2019" name="G3 (Bethesda)">
        <title>Hybrid Assembly of the Genome of the Entomopathogenic Nematode Steinernema carpocapsae Identifies the X-Chromosome.</title>
        <authorList>
            <person name="Serra L."/>
            <person name="Macchietto M."/>
            <person name="Macias-Munoz A."/>
            <person name="McGill C.J."/>
            <person name="Rodriguez I.M."/>
            <person name="Rodriguez B."/>
            <person name="Murad R."/>
            <person name="Mortazavi A."/>
        </authorList>
    </citation>
    <scope>NUCLEOTIDE SEQUENCE [LARGE SCALE GENOMIC DNA]</scope>
    <source>
        <strain evidence="3 4">ALL</strain>
    </source>
</reference>
<name>A0A4U5LXJ4_STECR</name>
<sequence>MDSEPTSQFFAVFALSVAFAPVACMRFFSKKKKKEDPTRKTPPKGRSHRSQQSKKPRTPLDSPSVHSNEAIVTDKTQEETESTQANSVEIDDYLINHSYKKKNAADVFSESPNHVETGLEREVESGGKYQEENPFKEASRPTM</sequence>
<feature type="transmembrane region" description="Helical" evidence="2">
    <location>
        <begin position="6"/>
        <end position="28"/>
    </location>
</feature>
<accession>A0A4U5LXJ4</accession>
<dbReference type="AlphaFoldDB" id="A0A4U5LXJ4"/>
<evidence type="ECO:0000256" key="1">
    <source>
        <dbReference type="SAM" id="MobiDB-lite"/>
    </source>
</evidence>
<feature type="compositionally biased region" description="Basic residues" evidence="1">
    <location>
        <begin position="41"/>
        <end position="57"/>
    </location>
</feature>
<dbReference type="Proteomes" id="UP000298663">
    <property type="component" value="Unassembled WGS sequence"/>
</dbReference>
<keyword evidence="2" id="KW-0812">Transmembrane</keyword>
<evidence type="ECO:0000256" key="2">
    <source>
        <dbReference type="SAM" id="Phobius"/>
    </source>
</evidence>
<reference evidence="3 4" key="1">
    <citation type="journal article" date="2015" name="Genome Biol.">
        <title>Comparative genomics of Steinernema reveals deeply conserved gene regulatory networks.</title>
        <authorList>
            <person name="Dillman A.R."/>
            <person name="Macchietto M."/>
            <person name="Porter C.F."/>
            <person name="Rogers A."/>
            <person name="Williams B."/>
            <person name="Antoshechkin I."/>
            <person name="Lee M.M."/>
            <person name="Goodwin Z."/>
            <person name="Lu X."/>
            <person name="Lewis E.E."/>
            <person name="Goodrich-Blair H."/>
            <person name="Stock S.P."/>
            <person name="Adams B.J."/>
            <person name="Sternberg P.W."/>
            <person name="Mortazavi A."/>
        </authorList>
    </citation>
    <scope>NUCLEOTIDE SEQUENCE [LARGE SCALE GENOMIC DNA]</scope>
    <source>
        <strain evidence="3 4">ALL</strain>
    </source>
</reference>
<organism evidence="3 4">
    <name type="scientific">Steinernema carpocapsae</name>
    <name type="common">Entomopathogenic nematode</name>
    <dbReference type="NCBI Taxonomy" id="34508"/>
    <lineage>
        <taxon>Eukaryota</taxon>
        <taxon>Metazoa</taxon>
        <taxon>Ecdysozoa</taxon>
        <taxon>Nematoda</taxon>
        <taxon>Chromadorea</taxon>
        <taxon>Rhabditida</taxon>
        <taxon>Tylenchina</taxon>
        <taxon>Panagrolaimomorpha</taxon>
        <taxon>Strongyloidoidea</taxon>
        <taxon>Steinernematidae</taxon>
        <taxon>Steinernema</taxon>
    </lineage>
</organism>
<feature type="compositionally biased region" description="Basic and acidic residues" evidence="1">
    <location>
        <begin position="117"/>
        <end position="143"/>
    </location>
</feature>
<keyword evidence="2" id="KW-0472">Membrane</keyword>
<feature type="region of interest" description="Disordered" evidence="1">
    <location>
        <begin position="30"/>
        <end position="90"/>
    </location>
</feature>
<comment type="caution">
    <text evidence="3">The sequence shown here is derived from an EMBL/GenBank/DDBJ whole genome shotgun (WGS) entry which is preliminary data.</text>
</comment>
<evidence type="ECO:0000313" key="4">
    <source>
        <dbReference type="Proteomes" id="UP000298663"/>
    </source>
</evidence>
<protein>
    <submittedName>
        <fullName evidence="3">Uncharacterized protein</fullName>
    </submittedName>
</protein>
<keyword evidence="4" id="KW-1185">Reference proteome</keyword>
<gene>
    <name evidence="3" type="ORF">L596_028104</name>
</gene>
<feature type="region of interest" description="Disordered" evidence="1">
    <location>
        <begin position="103"/>
        <end position="143"/>
    </location>
</feature>
<dbReference type="EMBL" id="AZBU02000011">
    <property type="protein sequence ID" value="TKR60923.1"/>
    <property type="molecule type" value="Genomic_DNA"/>
</dbReference>
<keyword evidence="2" id="KW-1133">Transmembrane helix</keyword>